<feature type="domain" description="Helitron helicase-like" evidence="2">
    <location>
        <begin position="238"/>
        <end position="460"/>
    </location>
</feature>
<feature type="region of interest" description="Disordered" evidence="1">
    <location>
        <begin position="68"/>
        <end position="106"/>
    </location>
</feature>
<keyword evidence="5" id="KW-1185">Reference proteome</keyword>
<organism evidence="4 5">
    <name type="scientific">Mycena indigotica</name>
    <dbReference type="NCBI Taxonomy" id="2126181"/>
    <lineage>
        <taxon>Eukaryota</taxon>
        <taxon>Fungi</taxon>
        <taxon>Dikarya</taxon>
        <taxon>Basidiomycota</taxon>
        <taxon>Agaricomycotina</taxon>
        <taxon>Agaricomycetes</taxon>
        <taxon>Agaricomycetidae</taxon>
        <taxon>Agaricales</taxon>
        <taxon>Marasmiineae</taxon>
        <taxon>Mycenaceae</taxon>
        <taxon>Mycena</taxon>
    </lineage>
</organism>
<comment type="caution">
    <text evidence="4">The sequence shown here is derived from an EMBL/GenBank/DDBJ whole genome shotgun (WGS) entry which is preliminary data.</text>
</comment>
<protein>
    <submittedName>
        <fullName evidence="4">ATP-dependent DNA helicase</fullName>
    </submittedName>
</protein>
<feature type="compositionally biased region" description="Acidic residues" evidence="1">
    <location>
        <begin position="771"/>
        <end position="781"/>
    </location>
</feature>
<sequence>MPGLFRVRRQRVLDALIWLKANNRLYDQVIISEQRLGELPVDDVPAEIMEAVRYSDDIDAVGREHAGYVPMEQEQEENEGYSDSDTEDSGVPPIQHAEEEEEDDSIDVESLIAQLDAEGNDVDEDPTDTTKHEADGDAQVFPLQIHGVVDVGGENIPDATLFAHAVENAIPANFAQDYGIRKGNAFVNEFARYDENKERFDGGPANPNHLLGAFPILFPYGYGGLEVDRKIKVTYEEHVRWALQHASGRFRRHTSFIFQVFGVLWKRQVCRSASLHIDHNAFIASHEDFMKIRPKDLLEASEEENHKVEISNPTIRLLRRHITTIRAKVPGTDENRVSIRSQIWGMTLKFNPPSIWTTINLSDSNDPIAQVLAGVDIDLDKFVAKTGPNATQRAQVIGADPYAAAEYFHLVVKIILEEMIGVKSGTQGAINRKMGVLGFVNGYIGTVEAQARGSLHLHILFWLKDAPTANDMQEALRSETFRDKIKAFIHQNIRADLTQDIQQPTNNKRRGNGKSSVAFSRPEDPRLPDYDIKREQAENHNAGIVQAHTCTVYYCLKGQSGKLVCKRGHPWATYTDDWVDEYGNWGPKRRYSFLNPWNPAIFAVTRSNMDIKLLTNSWETKDIAFYITLYIAKKQVQAANASALLANCNFFLAEPQSITVDNPIQKINKKLLQQCANTLSRQYELSGPEVISYLMGWGDRYISHTFVKVYWDTIVQALHNAYPHLVSNASDTKKTTPQYADRAEELSHLSVYEFFLTTYHDSRGGSTSQAEQEEEEEDESQETVKRGRPPSQRFPYLANSDRKGARVIRGPKQETALHIVGRWLPSRDDPNVENYSAQLLLLLKPWRALSTTLRKVFLLSMPHVKPSYRMPRMTSGAWSKTSNITTNACLVQNAEEHRITSCLRKTMNLRHPPPQIAITETARFTLLKQI</sequence>
<dbReference type="RefSeq" id="XP_037216219.1">
    <property type="nucleotide sequence ID" value="XM_037366825.1"/>
</dbReference>
<dbReference type="EMBL" id="JACAZF010000009">
    <property type="protein sequence ID" value="KAF7294856.1"/>
    <property type="molecule type" value="Genomic_DNA"/>
</dbReference>
<name>A0A8H6VWW1_9AGAR</name>
<evidence type="ECO:0000313" key="5">
    <source>
        <dbReference type="Proteomes" id="UP000636479"/>
    </source>
</evidence>
<keyword evidence="4" id="KW-0067">ATP-binding</keyword>
<dbReference type="GO" id="GO:0004386">
    <property type="term" value="F:helicase activity"/>
    <property type="evidence" value="ECO:0007669"/>
    <property type="project" value="UniProtKB-KW"/>
</dbReference>
<keyword evidence="4" id="KW-0547">Nucleotide-binding</keyword>
<reference evidence="4" key="1">
    <citation type="submission" date="2020-05" db="EMBL/GenBank/DDBJ databases">
        <title>Mycena genomes resolve the evolution of fungal bioluminescence.</title>
        <authorList>
            <person name="Tsai I.J."/>
        </authorList>
    </citation>
    <scope>NUCLEOTIDE SEQUENCE</scope>
    <source>
        <strain evidence="4">171206Taipei</strain>
    </source>
</reference>
<dbReference type="Pfam" id="PF14214">
    <property type="entry name" value="Helitron_like_N"/>
    <property type="match status" value="1"/>
</dbReference>
<dbReference type="AlphaFoldDB" id="A0A8H6VWW1"/>
<evidence type="ECO:0000259" key="2">
    <source>
        <dbReference type="Pfam" id="PF14214"/>
    </source>
</evidence>
<proteinExistence type="predicted"/>
<dbReference type="Proteomes" id="UP000636479">
    <property type="component" value="Unassembled WGS sequence"/>
</dbReference>
<evidence type="ECO:0000259" key="3">
    <source>
        <dbReference type="Pfam" id="PF20209"/>
    </source>
</evidence>
<keyword evidence="4" id="KW-0347">Helicase</keyword>
<feature type="domain" description="DUF6570" evidence="3">
    <location>
        <begin position="4"/>
        <end position="36"/>
    </location>
</feature>
<feature type="compositionally biased region" description="Acidic residues" evidence="1">
    <location>
        <begin position="73"/>
        <end position="88"/>
    </location>
</feature>
<dbReference type="OrthoDB" id="3257061at2759"/>
<dbReference type="Pfam" id="PF20209">
    <property type="entry name" value="DUF6570"/>
    <property type="match status" value="1"/>
</dbReference>
<dbReference type="GeneID" id="59349341"/>
<evidence type="ECO:0000256" key="1">
    <source>
        <dbReference type="SAM" id="MobiDB-lite"/>
    </source>
</evidence>
<evidence type="ECO:0000313" key="4">
    <source>
        <dbReference type="EMBL" id="KAF7294856.1"/>
    </source>
</evidence>
<feature type="region of interest" description="Disordered" evidence="1">
    <location>
        <begin position="499"/>
        <end position="528"/>
    </location>
</feature>
<gene>
    <name evidence="4" type="ORF">MIND_01023500</name>
</gene>
<dbReference type="InterPro" id="IPR046700">
    <property type="entry name" value="DUF6570"/>
</dbReference>
<feature type="region of interest" description="Disordered" evidence="1">
    <location>
        <begin position="762"/>
        <end position="800"/>
    </location>
</feature>
<dbReference type="InterPro" id="IPR025476">
    <property type="entry name" value="Helitron_helicase-like"/>
</dbReference>
<keyword evidence="4" id="KW-0378">Hydrolase</keyword>
<accession>A0A8H6VWW1</accession>